<keyword evidence="2" id="KW-0676">Redox-active center</keyword>
<dbReference type="InterPro" id="IPR036249">
    <property type="entry name" value="Thioredoxin-like_sf"/>
</dbReference>
<dbReference type="Proteomes" id="UP001501166">
    <property type="component" value="Unassembled WGS sequence"/>
</dbReference>
<keyword evidence="5" id="KW-1185">Reference proteome</keyword>
<dbReference type="Pfam" id="PF03960">
    <property type="entry name" value="ArsC"/>
    <property type="match status" value="1"/>
</dbReference>
<dbReference type="SUPFAM" id="SSF52833">
    <property type="entry name" value="Thioredoxin-like"/>
    <property type="match status" value="1"/>
</dbReference>
<dbReference type="RefSeq" id="WP_343755971.1">
    <property type="nucleotide sequence ID" value="NZ_BAAACW010000117.1"/>
</dbReference>
<gene>
    <name evidence="4" type="ORF">GCM10008932_18500</name>
</gene>
<comment type="similarity">
    <text evidence="3">Belongs to the ArsC family.</text>
</comment>
<organism evidence="4 5">
    <name type="scientific">Alkalibacterium iburiense</name>
    <dbReference type="NCBI Taxonomy" id="290589"/>
    <lineage>
        <taxon>Bacteria</taxon>
        <taxon>Bacillati</taxon>
        <taxon>Bacillota</taxon>
        <taxon>Bacilli</taxon>
        <taxon>Lactobacillales</taxon>
        <taxon>Carnobacteriaceae</taxon>
        <taxon>Alkalibacterium</taxon>
    </lineage>
</organism>
<comment type="caution">
    <text evidence="4">The sequence shown here is derived from an EMBL/GenBank/DDBJ whole genome shotgun (WGS) entry which is preliminary data.</text>
</comment>
<dbReference type="PROSITE" id="PS51353">
    <property type="entry name" value="ARSC"/>
    <property type="match status" value="1"/>
</dbReference>
<dbReference type="CDD" id="cd03036">
    <property type="entry name" value="ArsC_like"/>
    <property type="match status" value="1"/>
</dbReference>
<dbReference type="InterPro" id="IPR006660">
    <property type="entry name" value="Arsenate_reductase-like"/>
</dbReference>
<dbReference type="InterPro" id="IPR006504">
    <property type="entry name" value="Tscrpt_reg_Spx/MgsR"/>
</dbReference>
<evidence type="ECO:0000313" key="4">
    <source>
        <dbReference type="EMBL" id="GAA0366704.1"/>
    </source>
</evidence>
<protein>
    <submittedName>
        <fullName evidence="4">Arsenate reductase family protein</fullName>
    </submittedName>
</protein>
<keyword evidence="1" id="KW-1015">Disulfide bond</keyword>
<dbReference type="PANTHER" id="PTHR30041">
    <property type="entry name" value="ARSENATE REDUCTASE"/>
    <property type="match status" value="1"/>
</dbReference>
<reference evidence="4 5" key="1">
    <citation type="journal article" date="2019" name="Int. J. Syst. Evol. Microbiol.">
        <title>The Global Catalogue of Microorganisms (GCM) 10K type strain sequencing project: providing services to taxonomists for standard genome sequencing and annotation.</title>
        <authorList>
            <consortium name="The Broad Institute Genomics Platform"/>
            <consortium name="The Broad Institute Genome Sequencing Center for Infectious Disease"/>
            <person name="Wu L."/>
            <person name="Ma J."/>
        </authorList>
    </citation>
    <scope>NUCLEOTIDE SEQUENCE [LARGE SCALE GENOMIC DNA]</scope>
    <source>
        <strain evidence="4 5">JCM 12662</strain>
    </source>
</reference>
<evidence type="ECO:0000256" key="3">
    <source>
        <dbReference type="PROSITE-ProRule" id="PRU01282"/>
    </source>
</evidence>
<name>A0ABN0XKT3_9LACT</name>
<evidence type="ECO:0000313" key="5">
    <source>
        <dbReference type="Proteomes" id="UP001501166"/>
    </source>
</evidence>
<dbReference type="EMBL" id="BAAACW010000117">
    <property type="protein sequence ID" value="GAA0366704.1"/>
    <property type="molecule type" value="Genomic_DNA"/>
</dbReference>
<sequence>MDFYCHPRCGTCKKARKWLEEHNVPYNEISLLESTPSKETWLNILKHTDRTIKSFFNTSGNVYRENNLKDTLPDMSTEQAADWLASNGMVVKRPFAIDDDTYTSGFREAEYENTWLNKGE</sequence>
<evidence type="ECO:0000256" key="2">
    <source>
        <dbReference type="ARBA" id="ARBA00023284"/>
    </source>
</evidence>
<evidence type="ECO:0000256" key="1">
    <source>
        <dbReference type="ARBA" id="ARBA00023157"/>
    </source>
</evidence>
<proteinExistence type="inferred from homology"/>
<accession>A0ABN0XKT3</accession>
<dbReference type="NCBIfam" id="TIGR01617">
    <property type="entry name" value="arsC_related"/>
    <property type="match status" value="1"/>
</dbReference>
<dbReference type="PANTHER" id="PTHR30041:SF8">
    <property type="entry name" value="PROTEIN YFFB"/>
    <property type="match status" value="1"/>
</dbReference>
<dbReference type="Gene3D" id="3.40.30.10">
    <property type="entry name" value="Glutaredoxin"/>
    <property type="match status" value="1"/>
</dbReference>